<evidence type="ECO:0000256" key="5">
    <source>
        <dbReference type="ARBA" id="ARBA00022741"/>
    </source>
</evidence>
<dbReference type="Pfam" id="PF07730">
    <property type="entry name" value="HisKA_3"/>
    <property type="match status" value="1"/>
</dbReference>
<keyword evidence="7" id="KW-0067">ATP-binding</keyword>
<dbReference type="CDD" id="cd16917">
    <property type="entry name" value="HATPase_UhpB-NarQ-NarX-like"/>
    <property type="match status" value="1"/>
</dbReference>
<sequence>MGTSSKVALCLTSLRTLVPMFASCAQAFRWDRPTQLAGLVTLGDVAVSFLVAEEGGWSAAFGSRCLLVLGWLAVALRHRRPVPCAAAVLAAGTVFYPMASVDGVSPLLHFVIVLYTAARAGHLVAAVALVAASMLLIGWGEFSLAHQDGRREVDNIALVLISGWFLSAVSFGHAARVRQAYMREAEERVRAAERERDVRARQSAIEERLRIARELHDVLGHSISLINVQAAAAVHRSAKRPGETEELVGALESVRATSKDALRELRATLGVLRQVDEEAPTDPAPAGLERIGELADRAAATGLDVRCRTTGEPPPVPPQISLAAYRIVQESLTNVTRHARATRADIRLAFAPGELRVDVTDDGRGAAPGPGAPGSGIAGMRERARALGGDLTAAGTGSGFRVAARLPLPLPAGPAGTAAPDAPGAARPARAPGATLTRP</sequence>
<evidence type="ECO:0000259" key="13">
    <source>
        <dbReference type="Pfam" id="PF07730"/>
    </source>
</evidence>
<evidence type="ECO:0000256" key="9">
    <source>
        <dbReference type="SAM" id="MobiDB-lite"/>
    </source>
</evidence>
<evidence type="ECO:0000256" key="11">
    <source>
        <dbReference type="SAM" id="SignalP"/>
    </source>
</evidence>
<evidence type="ECO:0000256" key="1">
    <source>
        <dbReference type="ARBA" id="ARBA00000085"/>
    </source>
</evidence>
<keyword evidence="5" id="KW-0547">Nucleotide-binding</keyword>
<dbReference type="PANTHER" id="PTHR24421">
    <property type="entry name" value="NITRATE/NITRITE SENSOR PROTEIN NARX-RELATED"/>
    <property type="match status" value="1"/>
</dbReference>
<dbReference type="GO" id="GO:0016020">
    <property type="term" value="C:membrane"/>
    <property type="evidence" value="ECO:0007669"/>
    <property type="project" value="InterPro"/>
</dbReference>
<dbReference type="SUPFAM" id="SSF55874">
    <property type="entry name" value="ATPase domain of HSP90 chaperone/DNA topoisomerase II/histidine kinase"/>
    <property type="match status" value="1"/>
</dbReference>
<evidence type="ECO:0000313" key="14">
    <source>
        <dbReference type="EMBL" id="ARQ69327.1"/>
    </source>
</evidence>
<reference evidence="14 15" key="1">
    <citation type="submission" date="2017-05" db="EMBL/GenBank/DDBJ databases">
        <title>Complete genome sequence of Streptomyces sp. SCSIO 03032 revealed the diverse biosynthetic pathways for its bioactive secondary metabolites.</title>
        <authorList>
            <person name="Ma L."/>
            <person name="Zhu Y."/>
            <person name="Zhang W."/>
            <person name="Zhang G."/>
            <person name="Tian X."/>
            <person name="Zhang S."/>
            <person name="Zhang C."/>
        </authorList>
    </citation>
    <scope>NUCLEOTIDE SEQUENCE [LARGE SCALE GENOMIC DNA]</scope>
    <source>
        <strain evidence="14 15">SCSIO 03032</strain>
    </source>
</reference>
<dbReference type="Gene3D" id="3.30.565.10">
    <property type="entry name" value="Histidine kinase-like ATPase, C-terminal domain"/>
    <property type="match status" value="1"/>
</dbReference>
<dbReference type="Proteomes" id="UP000194218">
    <property type="component" value="Chromosome"/>
</dbReference>
<keyword evidence="11" id="KW-0732">Signal</keyword>
<feature type="region of interest" description="Disordered" evidence="9">
    <location>
        <begin position="410"/>
        <end position="439"/>
    </location>
</feature>
<keyword evidence="3" id="KW-0597">Phosphoprotein</keyword>
<proteinExistence type="predicted"/>
<evidence type="ECO:0000256" key="3">
    <source>
        <dbReference type="ARBA" id="ARBA00022553"/>
    </source>
</evidence>
<evidence type="ECO:0000256" key="4">
    <source>
        <dbReference type="ARBA" id="ARBA00022679"/>
    </source>
</evidence>
<evidence type="ECO:0000313" key="15">
    <source>
        <dbReference type="Proteomes" id="UP000194218"/>
    </source>
</evidence>
<dbReference type="Pfam" id="PF02518">
    <property type="entry name" value="HATPase_c"/>
    <property type="match status" value="1"/>
</dbReference>
<dbReference type="EC" id="2.7.13.3" evidence="2"/>
<dbReference type="InterPro" id="IPR036890">
    <property type="entry name" value="HATPase_C_sf"/>
</dbReference>
<evidence type="ECO:0000259" key="12">
    <source>
        <dbReference type="Pfam" id="PF02518"/>
    </source>
</evidence>
<keyword evidence="10" id="KW-1133">Transmembrane helix</keyword>
<gene>
    <name evidence="14" type="ORF">CAG99_11000</name>
</gene>
<dbReference type="AlphaFoldDB" id="A0A1W7CX94"/>
<dbReference type="EMBL" id="CP021121">
    <property type="protein sequence ID" value="ARQ69327.1"/>
    <property type="molecule type" value="Genomic_DNA"/>
</dbReference>
<feature type="domain" description="Histidine kinase/HSP90-like ATPase" evidence="12">
    <location>
        <begin position="323"/>
        <end position="409"/>
    </location>
</feature>
<dbReference type="GO" id="GO:0046983">
    <property type="term" value="F:protein dimerization activity"/>
    <property type="evidence" value="ECO:0007669"/>
    <property type="project" value="InterPro"/>
</dbReference>
<comment type="catalytic activity">
    <reaction evidence="1">
        <text>ATP + protein L-histidine = ADP + protein N-phospho-L-histidine.</text>
        <dbReference type="EC" id="2.7.13.3"/>
    </reaction>
</comment>
<keyword evidence="6" id="KW-0418">Kinase</keyword>
<keyword evidence="10" id="KW-0472">Membrane</keyword>
<dbReference type="GO" id="GO:0005524">
    <property type="term" value="F:ATP binding"/>
    <property type="evidence" value="ECO:0007669"/>
    <property type="project" value="UniProtKB-KW"/>
</dbReference>
<keyword evidence="8" id="KW-0902">Two-component regulatory system</keyword>
<feature type="compositionally biased region" description="Gly residues" evidence="9">
    <location>
        <begin position="366"/>
        <end position="377"/>
    </location>
</feature>
<dbReference type="Gene3D" id="1.20.5.1930">
    <property type="match status" value="1"/>
</dbReference>
<feature type="chain" id="PRO_5039143814" description="histidine kinase" evidence="11">
    <location>
        <begin position="28"/>
        <end position="439"/>
    </location>
</feature>
<feature type="transmembrane region" description="Helical" evidence="10">
    <location>
        <begin position="123"/>
        <end position="144"/>
    </location>
</feature>
<accession>A0A1W7CX94</accession>
<feature type="domain" description="Signal transduction histidine kinase subgroup 3 dimerisation and phosphoacceptor" evidence="13">
    <location>
        <begin position="207"/>
        <end position="276"/>
    </location>
</feature>
<keyword evidence="15" id="KW-1185">Reference proteome</keyword>
<dbReference type="InterPro" id="IPR050482">
    <property type="entry name" value="Sensor_HK_TwoCompSys"/>
</dbReference>
<dbReference type="PANTHER" id="PTHR24421:SF10">
    <property type="entry name" value="NITRATE_NITRITE SENSOR PROTEIN NARQ"/>
    <property type="match status" value="1"/>
</dbReference>
<keyword evidence="4" id="KW-0808">Transferase</keyword>
<feature type="signal peptide" evidence="11">
    <location>
        <begin position="1"/>
        <end position="27"/>
    </location>
</feature>
<evidence type="ECO:0000256" key="6">
    <source>
        <dbReference type="ARBA" id="ARBA00022777"/>
    </source>
</evidence>
<evidence type="ECO:0000256" key="2">
    <source>
        <dbReference type="ARBA" id="ARBA00012438"/>
    </source>
</evidence>
<dbReference type="GO" id="GO:0000155">
    <property type="term" value="F:phosphorelay sensor kinase activity"/>
    <property type="evidence" value="ECO:0007669"/>
    <property type="project" value="InterPro"/>
</dbReference>
<name>A0A1W7CX94_9ACTN</name>
<organism evidence="14 15">
    <name type="scientific">Streptomyces marincola</name>
    <dbReference type="NCBI Taxonomy" id="2878388"/>
    <lineage>
        <taxon>Bacteria</taxon>
        <taxon>Bacillati</taxon>
        <taxon>Actinomycetota</taxon>
        <taxon>Actinomycetes</taxon>
        <taxon>Kitasatosporales</taxon>
        <taxon>Streptomycetaceae</taxon>
        <taxon>Streptomyces</taxon>
    </lineage>
</organism>
<feature type="region of interest" description="Disordered" evidence="9">
    <location>
        <begin position="359"/>
        <end position="378"/>
    </location>
</feature>
<evidence type="ECO:0000256" key="10">
    <source>
        <dbReference type="SAM" id="Phobius"/>
    </source>
</evidence>
<evidence type="ECO:0000256" key="7">
    <source>
        <dbReference type="ARBA" id="ARBA00022840"/>
    </source>
</evidence>
<dbReference type="InterPro" id="IPR011712">
    <property type="entry name" value="Sig_transdc_His_kin_sub3_dim/P"/>
</dbReference>
<feature type="transmembrane region" description="Helical" evidence="10">
    <location>
        <begin position="88"/>
        <end position="117"/>
    </location>
</feature>
<keyword evidence="10" id="KW-0812">Transmembrane</keyword>
<evidence type="ECO:0000256" key="8">
    <source>
        <dbReference type="ARBA" id="ARBA00023012"/>
    </source>
</evidence>
<dbReference type="KEGG" id="smao:CAG99_11000"/>
<dbReference type="InterPro" id="IPR003594">
    <property type="entry name" value="HATPase_dom"/>
</dbReference>
<feature type="transmembrane region" description="Helical" evidence="10">
    <location>
        <begin position="156"/>
        <end position="175"/>
    </location>
</feature>
<protein>
    <recommendedName>
        <fullName evidence="2">histidine kinase</fullName>
        <ecNumber evidence="2">2.7.13.3</ecNumber>
    </recommendedName>
</protein>